<evidence type="ECO:0000313" key="2">
    <source>
        <dbReference type="EMBL" id="KAG7817705.1"/>
    </source>
</evidence>
<reference evidence="2" key="1">
    <citation type="journal article" date="2021" name="G3 (Bethesda)">
        <title>Genomic diversity, chromosomal rearrangements, and interspecies hybridization in the ogataea polymorpha species complex.</title>
        <authorList>
            <person name="Hanson S.J."/>
            <person name="Cinneide E.O."/>
            <person name="Salzberg L.I."/>
            <person name="Wolfe K.H."/>
            <person name="McGowan J."/>
            <person name="Fitzpatrick D.A."/>
            <person name="Matlin K."/>
        </authorList>
    </citation>
    <scope>NUCLEOTIDE SEQUENCE</scope>
    <source>
        <strain evidence="2">61-244</strain>
    </source>
</reference>
<dbReference type="AlphaFoldDB" id="A0AAN6I4G5"/>
<organism evidence="2 3">
    <name type="scientific">Pichia angusta</name>
    <name type="common">Yeast</name>
    <name type="synonym">Hansenula polymorpha</name>
    <dbReference type="NCBI Taxonomy" id="870730"/>
    <lineage>
        <taxon>Eukaryota</taxon>
        <taxon>Fungi</taxon>
        <taxon>Dikarya</taxon>
        <taxon>Ascomycota</taxon>
        <taxon>Saccharomycotina</taxon>
        <taxon>Pichiomycetes</taxon>
        <taxon>Pichiales</taxon>
        <taxon>Pichiaceae</taxon>
        <taxon>Ogataea</taxon>
    </lineage>
</organism>
<dbReference type="GeneID" id="66127655"/>
<proteinExistence type="predicted"/>
<sequence length="241" mass="26298">MNPSPDDGVHGGITGSELFLFHDHRAARGDQGVDPAIERAVQDAVGVHGASAAFEGHPNDKIEDCSNDQETNNNVIAAEKDVRKKAAQKSAHNCANIDHSDKQICLARGKPVFDAHEREERRRHQDRSFGKDTAQNAEQKLAVVAQRSEVERLGEVVYHRVLSGHFFCLHDSSLFDQKNGDQQTQKRDQSEQSHGPGKPNTHVCLSQHGGEYQAAHTAAVAGNSHGGGSFLGRKVLRDSPH</sequence>
<dbReference type="Proteomes" id="UP001196530">
    <property type="component" value="Unassembled WGS sequence"/>
</dbReference>
<protein>
    <submittedName>
        <fullName evidence="2">Uncharacterized protein</fullName>
    </submittedName>
</protein>
<feature type="region of interest" description="Disordered" evidence="1">
    <location>
        <begin position="115"/>
        <end position="134"/>
    </location>
</feature>
<feature type="region of interest" description="Disordered" evidence="1">
    <location>
        <begin position="177"/>
        <end position="241"/>
    </location>
</feature>
<accession>A0AAN6I4G5</accession>
<dbReference type="RefSeq" id="XP_043059046.1">
    <property type="nucleotide sequence ID" value="XM_043204210.1"/>
</dbReference>
<evidence type="ECO:0000313" key="3">
    <source>
        <dbReference type="Proteomes" id="UP001196530"/>
    </source>
</evidence>
<comment type="caution">
    <text evidence="2">The sequence shown here is derived from an EMBL/GenBank/DDBJ whole genome shotgun (WGS) entry which is preliminary data.</text>
</comment>
<dbReference type="EMBL" id="JAHLUX010000007">
    <property type="protein sequence ID" value="KAG7817705.1"/>
    <property type="molecule type" value="Genomic_DNA"/>
</dbReference>
<gene>
    <name evidence="2" type="ORF">KL928_003604</name>
</gene>
<evidence type="ECO:0000256" key="1">
    <source>
        <dbReference type="SAM" id="MobiDB-lite"/>
    </source>
</evidence>
<name>A0AAN6I4G5_PICAN</name>
<feature type="compositionally biased region" description="Basic and acidic residues" evidence="1">
    <location>
        <begin position="115"/>
        <end position="130"/>
    </location>
</feature>